<sequence>MMAGSLAPRPRAVLVLAMAAVARGLVKLPSPRECGSCWADDDAVADEREDTRRVALVVRGESFRGIHMMMPKDVKRDAVCLPSSHAIQRAESENHVANLIEPLERAGVKVDVFLATYGCVGTEKFSDVSDAQARAWHADLVDWYGADRVKHAALVPRSESTTQQTTAAAAAAAVLRYAKTQKVAVKELYRSVLVWRFDLLQRVELAGFDHRGHLATDRDSLVTFKDHAWSAPGWFFPCVAAIWARADPPPGGCFESDADGHNGYRCNEYFRAAWGEQLGKAAAVRRDFACDPETKAPYIARRLAAAKAAEADEPPDRRRRRAPFDDRGDPDDVDCPRAEVYRTAGGRATPLCHYLRDDFGGPRRCEDGPYKAEVAAALSRHAPHVAHQSVRGRLGTALGEL</sequence>
<feature type="chain" id="PRO_5045162312" evidence="2">
    <location>
        <begin position="25"/>
        <end position="401"/>
    </location>
</feature>
<accession>A0ABR1G9A8</accession>
<evidence type="ECO:0000256" key="2">
    <source>
        <dbReference type="SAM" id="SignalP"/>
    </source>
</evidence>
<feature type="signal peptide" evidence="2">
    <location>
        <begin position="1"/>
        <end position="24"/>
    </location>
</feature>
<feature type="region of interest" description="Disordered" evidence="1">
    <location>
        <begin position="306"/>
        <end position="336"/>
    </location>
</feature>
<dbReference type="Proteomes" id="UP001363151">
    <property type="component" value="Unassembled WGS sequence"/>
</dbReference>
<keyword evidence="4" id="KW-1185">Reference proteome</keyword>
<proteinExistence type="predicted"/>
<protein>
    <submittedName>
        <fullName evidence="3">Uncharacterized protein</fullName>
    </submittedName>
</protein>
<name>A0ABR1G9A8_AURAN</name>
<gene>
    <name evidence="3" type="ORF">SO694_00004636</name>
</gene>
<comment type="caution">
    <text evidence="3">The sequence shown here is derived from an EMBL/GenBank/DDBJ whole genome shotgun (WGS) entry which is preliminary data.</text>
</comment>
<evidence type="ECO:0000313" key="4">
    <source>
        <dbReference type="Proteomes" id="UP001363151"/>
    </source>
</evidence>
<dbReference type="EMBL" id="JBBJCI010000040">
    <property type="protein sequence ID" value="KAK7249758.1"/>
    <property type="molecule type" value="Genomic_DNA"/>
</dbReference>
<keyword evidence="2" id="KW-0732">Signal</keyword>
<evidence type="ECO:0000313" key="3">
    <source>
        <dbReference type="EMBL" id="KAK7249758.1"/>
    </source>
</evidence>
<evidence type="ECO:0000256" key="1">
    <source>
        <dbReference type="SAM" id="MobiDB-lite"/>
    </source>
</evidence>
<reference evidence="3 4" key="1">
    <citation type="submission" date="2024-03" db="EMBL/GenBank/DDBJ databases">
        <title>Aureococcus anophagefferens CCMP1851 and Kratosvirus quantuckense: Draft genome of a second virus-susceptible host strain in the model system.</title>
        <authorList>
            <person name="Chase E."/>
            <person name="Truchon A.R."/>
            <person name="Schepens W."/>
            <person name="Wilhelm S.W."/>
        </authorList>
    </citation>
    <scope>NUCLEOTIDE SEQUENCE [LARGE SCALE GENOMIC DNA]</scope>
    <source>
        <strain evidence="3 4">CCMP1851</strain>
    </source>
</reference>
<organism evidence="3 4">
    <name type="scientific">Aureococcus anophagefferens</name>
    <name type="common">Harmful bloom alga</name>
    <dbReference type="NCBI Taxonomy" id="44056"/>
    <lineage>
        <taxon>Eukaryota</taxon>
        <taxon>Sar</taxon>
        <taxon>Stramenopiles</taxon>
        <taxon>Ochrophyta</taxon>
        <taxon>Pelagophyceae</taxon>
        <taxon>Pelagomonadales</taxon>
        <taxon>Pelagomonadaceae</taxon>
        <taxon>Aureococcus</taxon>
    </lineage>
</organism>